<dbReference type="InterPro" id="IPR001763">
    <property type="entry name" value="Rhodanese-like_dom"/>
</dbReference>
<keyword evidence="1" id="KW-0812">Transmembrane</keyword>
<comment type="caution">
    <text evidence="3">The sequence shown here is derived from an EMBL/GenBank/DDBJ whole genome shotgun (WGS) entry which is preliminary data.</text>
</comment>
<evidence type="ECO:0000259" key="2">
    <source>
        <dbReference type="PROSITE" id="PS50206"/>
    </source>
</evidence>
<feature type="domain" description="Rhodanese" evidence="2">
    <location>
        <begin position="56"/>
        <end position="147"/>
    </location>
</feature>
<dbReference type="Pfam" id="PF00581">
    <property type="entry name" value="Rhodanese"/>
    <property type="match status" value="1"/>
</dbReference>
<dbReference type="Gene3D" id="3.40.250.10">
    <property type="entry name" value="Rhodanese-like domain"/>
    <property type="match status" value="1"/>
</dbReference>
<sequence length="150" mass="16608">MEDLTFAQQIQQFAANHTIMVVAWVALFVAVVINIYKGITSKISIIDNTRATLLINKEDAVVLDVRSDDEFKHGYIIESVHLLPSDIKTNKLQAIEKYRDRAVIIADNNGFTAASLANALAKQGFSNVYALKEGIAGWRGANLPLVKKHK</sequence>
<evidence type="ECO:0000313" key="3">
    <source>
        <dbReference type="EMBL" id="TFV08342.1"/>
    </source>
</evidence>
<keyword evidence="1" id="KW-0472">Membrane</keyword>
<dbReference type="RefSeq" id="WP_135058196.1">
    <property type="nucleotide sequence ID" value="NZ_JADGLC010000025.1"/>
</dbReference>
<dbReference type="SUPFAM" id="SSF52821">
    <property type="entry name" value="Rhodanese/Cell cycle control phosphatase"/>
    <property type="match status" value="1"/>
</dbReference>
<dbReference type="PANTHER" id="PTHR43031:SF18">
    <property type="entry name" value="RHODANESE-RELATED SULFURTRANSFERASES"/>
    <property type="match status" value="1"/>
</dbReference>
<gene>
    <name evidence="3" type="ORF">E4T80_10490</name>
</gene>
<protein>
    <submittedName>
        <fullName evidence="3">Rhodanese-like domain-containing protein</fullName>
    </submittedName>
</protein>
<dbReference type="SMART" id="SM00450">
    <property type="entry name" value="RHOD"/>
    <property type="match status" value="1"/>
</dbReference>
<proteinExistence type="predicted"/>
<dbReference type="CDD" id="cd00158">
    <property type="entry name" value="RHOD"/>
    <property type="match status" value="1"/>
</dbReference>
<dbReference type="PROSITE" id="PS50206">
    <property type="entry name" value="RHODANESE_3"/>
    <property type="match status" value="1"/>
</dbReference>
<dbReference type="PANTHER" id="PTHR43031">
    <property type="entry name" value="FAD-DEPENDENT OXIDOREDUCTASE"/>
    <property type="match status" value="1"/>
</dbReference>
<organism evidence="3 4">
    <name type="scientific">Muribacter muris</name>
    <dbReference type="NCBI Taxonomy" id="67855"/>
    <lineage>
        <taxon>Bacteria</taxon>
        <taxon>Pseudomonadati</taxon>
        <taxon>Pseudomonadota</taxon>
        <taxon>Gammaproteobacteria</taxon>
        <taxon>Pasteurellales</taxon>
        <taxon>Pasteurellaceae</taxon>
        <taxon>Muribacter</taxon>
    </lineage>
</organism>
<evidence type="ECO:0000313" key="4">
    <source>
        <dbReference type="Proteomes" id="UP000297396"/>
    </source>
</evidence>
<name>A0A4Y9JSQ0_9PAST</name>
<accession>A0A4Y9JSQ0</accession>
<reference evidence="3 4" key="1">
    <citation type="submission" date="2019-03" db="EMBL/GenBank/DDBJ databases">
        <title>Diversity of the mouse oral microbiome.</title>
        <authorList>
            <person name="Joseph S."/>
            <person name="Aduse-Opoku J."/>
            <person name="Curtis M."/>
            <person name="Wade W."/>
            <person name="Hashim A."/>
        </authorList>
    </citation>
    <scope>NUCLEOTIDE SEQUENCE [LARGE SCALE GENOMIC DNA]</scope>
    <source>
        <strain evidence="3 4">WT12</strain>
    </source>
</reference>
<evidence type="ECO:0000256" key="1">
    <source>
        <dbReference type="SAM" id="Phobius"/>
    </source>
</evidence>
<dbReference type="EMBL" id="SPPA01000025">
    <property type="protein sequence ID" value="TFV08342.1"/>
    <property type="molecule type" value="Genomic_DNA"/>
</dbReference>
<dbReference type="AlphaFoldDB" id="A0A4Y9JSQ0"/>
<dbReference type="InterPro" id="IPR050229">
    <property type="entry name" value="GlpE_sulfurtransferase"/>
</dbReference>
<keyword evidence="1" id="KW-1133">Transmembrane helix</keyword>
<dbReference type="Proteomes" id="UP000297396">
    <property type="component" value="Unassembled WGS sequence"/>
</dbReference>
<feature type="transmembrane region" description="Helical" evidence="1">
    <location>
        <begin position="14"/>
        <end position="36"/>
    </location>
</feature>
<dbReference type="OrthoDB" id="9808735at2"/>
<dbReference type="InterPro" id="IPR036873">
    <property type="entry name" value="Rhodanese-like_dom_sf"/>
</dbReference>